<keyword evidence="2" id="KW-1185">Reference proteome</keyword>
<dbReference type="Gene3D" id="1.25.10.10">
    <property type="entry name" value="Leucine-rich Repeat Variant"/>
    <property type="match status" value="1"/>
</dbReference>
<dbReference type="InterPro" id="IPR024095">
    <property type="entry name" value="Vesicle_P115"/>
</dbReference>
<name>A0A7T8K9E9_CALRO</name>
<sequence>YEFKIRRPAAKLLTFLLRNRTREMQDIVLRVTWAEVLRNDALILLFHLTQGNANLQKIVAFENCFDRLLDILCVEDYSDGGIIVEDCLKLMLNLLRNNPSNQTFFREGSYIQKTCPFFEGITKDKDEPGWSAQKVTNTVDMLHVIRNLVPHPTLPRSSTAAKTKSVPRVFWTAC</sequence>
<dbReference type="GO" id="GO:0006886">
    <property type="term" value="P:intracellular protein transport"/>
    <property type="evidence" value="ECO:0007669"/>
    <property type="project" value="TreeGrafter"/>
</dbReference>
<dbReference type="GO" id="GO:0048211">
    <property type="term" value="P:Golgi vesicle docking"/>
    <property type="evidence" value="ECO:0007669"/>
    <property type="project" value="TreeGrafter"/>
</dbReference>
<feature type="non-terminal residue" evidence="1">
    <location>
        <position position="174"/>
    </location>
</feature>
<dbReference type="EMBL" id="CP045895">
    <property type="protein sequence ID" value="QQP49540.1"/>
    <property type="molecule type" value="Genomic_DNA"/>
</dbReference>
<dbReference type="Proteomes" id="UP000595437">
    <property type="component" value="Chromosome 6"/>
</dbReference>
<dbReference type="PANTHER" id="PTHR10013">
    <property type="entry name" value="GENERAL VESICULAR TRANSPORT FACTOR P115"/>
    <property type="match status" value="1"/>
</dbReference>
<protein>
    <submittedName>
        <fullName evidence="1">Vesicle docking protein P115like</fullName>
    </submittedName>
</protein>
<reference evidence="2" key="1">
    <citation type="submission" date="2021-01" db="EMBL/GenBank/DDBJ databases">
        <title>Caligus Genome Assembly.</title>
        <authorList>
            <person name="Gallardo-Escarate C."/>
        </authorList>
    </citation>
    <scope>NUCLEOTIDE SEQUENCE [LARGE SCALE GENOMIC DNA]</scope>
</reference>
<evidence type="ECO:0000313" key="1">
    <source>
        <dbReference type="EMBL" id="QQP49540.1"/>
    </source>
</evidence>
<dbReference type="GO" id="GO:0061025">
    <property type="term" value="P:membrane fusion"/>
    <property type="evidence" value="ECO:0007669"/>
    <property type="project" value="TreeGrafter"/>
</dbReference>
<dbReference type="SUPFAM" id="SSF48371">
    <property type="entry name" value="ARM repeat"/>
    <property type="match status" value="1"/>
</dbReference>
<dbReference type="GO" id="GO:0005783">
    <property type="term" value="C:endoplasmic reticulum"/>
    <property type="evidence" value="ECO:0007669"/>
    <property type="project" value="TreeGrafter"/>
</dbReference>
<evidence type="ECO:0000313" key="2">
    <source>
        <dbReference type="Proteomes" id="UP000595437"/>
    </source>
</evidence>
<dbReference type="InterPro" id="IPR016024">
    <property type="entry name" value="ARM-type_fold"/>
</dbReference>
<dbReference type="PANTHER" id="PTHR10013:SF0">
    <property type="entry name" value="GENERAL VESICULAR TRANSPORT FACTOR P115"/>
    <property type="match status" value="1"/>
</dbReference>
<accession>A0A7T8K9E9</accession>
<dbReference type="GO" id="GO:0005795">
    <property type="term" value="C:Golgi stack"/>
    <property type="evidence" value="ECO:0007669"/>
    <property type="project" value="TreeGrafter"/>
</dbReference>
<feature type="non-terminal residue" evidence="1">
    <location>
        <position position="1"/>
    </location>
</feature>
<dbReference type="GO" id="GO:0006888">
    <property type="term" value="P:endoplasmic reticulum to Golgi vesicle-mediated transport"/>
    <property type="evidence" value="ECO:0007669"/>
    <property type="project" value="TreeGrafter"/>
</dbReference>
<dbReference type="GO" id="GO:0012507">
    <property type="term" value="C:ER to Golgi transport vesicle membrane"/>
    <property type="evidence" value="ECO:0007669"/>
    <property type="project" value="TreeGrafter"/>
</dbReference>
<gene>
    <name evidence="1" type="ORF">FKW44_010246</name>
</gene>
<dbReference type="InterPro" id="IPR011989">
    <property type="entry name" value="ARM-like"/>
</dbReference>
<dbReference type="OrthoDB" id="198977at2759"/>
<proteinExistence type="predicted"/>
<dbReference type="GO" id="GO:0045056">
    <property type="term" value="P:transcytosis"/>
    <property type="evidence" value="ECO:0007669"/>
    <property type="project" value="TreeGrafter"/>
</dbReference>
<dbReference type="AlphaFoldDB" id="A0A7T8K9E9"/>
<organism evidence="1 2">
    <name type="scientific">Caligus rogercresseyi</name>
    <name type="common">Sea louse</name>
    <dbReference type="NCBI Taxonomy" id="217165"/>
    <lineage>
        <taxon>Eukaryota</taxon>
        <taxon>Metazoa</taxon>
        <taxon>Ecdysozoa</taxon>
        <taxon>Arthropoda</taxon>
        <taxon>Crustacea</taxon>
        <taxon>Multicrustacea</taxon>
        <taxon>Hexanauplia</taxon>
        <taxon>Copepoda</taxon>
        <taxon>Siphonostomatoida</taxon>
        <taxon>Caligidae</taxon>
        <taxon>Caligus</taxon>
    </lineage>
</organism>